<reference evidence="2 3" key="1">
    <citation type="journal article" date="2016" name="DNA Res.">
        <title>The draft genome of MD-2 pineapple using hybrid error correction of long reads.</title>
        <authorList>
            <person name="Redwan R.M."/>
            <person name="Saidin A."/>
            <person name="Kumar S.V."/>
        </authorList>
    </citation>
    <scope>NUCLEOTIDE SEQUENCE [LARGE SCALE GENOMIC DNA]</scope>
    <source>
        <strain evidence="3">cv. MD2</strain>
        <tissue evidence="2">Leaf</tissue>
    </source>
</reference>
<name>A0A199V2L6_ANACO</name>
<evidence type="ECO:0000313" key="2">
    <source>
        <dbReference type="EMBL" id="OAY71115.1"/>
    </source>
</evidence>
<dbReference type="Pfam" id="PF13668">
    <property type="entry name" value="Ferritin_2"/>
    <property type="match status" value="1"/>
</dbReference>
<keyword evidence="1" id="KW-0732">Signal</keyword>
<evidence type="ECO:0000256" key="1">
    <source>
        <dbReference type="SAM" id="SignalP"/>
    </source>
</evidence>
<proteinExistence type="predicted"/>
<dbReference type="PANTHER" id="PTHR31694">
    <property type="entry name" value="DESICCATION-LIKE PROTEIN"/>
    <property type="match status" value="1"/>
</dbReference>
<organism evidence="2 3">
    <name type="scientific">Ananas comosus</name>
    <name type="common">Pineapple</name>
    <name type="synonym">Ananas ananas</name>
    <dbReference type="NCBI Taxonomy" id="4615"/>
    <lineage>
        <taxon>Eukaryota</taxon>
        <taxon>Viridiplantae</taxon>
        <taxon>Streptophyta</taxon>
        <taxon>Embryophyta</taxon>
        <taxon>Tracheophyta</taxon>
        <taxon>Spermatophyta</taxon>
        <taxon>Magnoliopsida</taxon>
        <taxon>Liliopsida</taxon>
        <taxon>Poales</taxon>
        <taxon>Bromeliaceae</taxon>
        <taxon>Bromelioideae</taxon>
        <taxon>Ananas</taxon>
    </lineage>
</organism>
<protein>
    <submittedName>
        <fullName evidence="2">Desiccation-related protein PCC13-62</fullName>
    </submittedName>
</protein>
<sequence length="328" mass="35824">MAPTTLSLLLLLLLLVSSSMAMQYDGDGARCAPTPPHIPVAVFPYDIDQLQFPLNLEFTESEFFLHGSLGIGLDQVAPQLALGGPPPIGAQKASLDDTTRRIIEEFGFQEVGHVRAIESTVGGFPRPLIDLSEKNFARLMDEAFGFHLNPPFNPYVNTLNYLLACYFLPYLGLTGYVGTNPSIDGYDSKKKAKLAVSLQLLAGLLAVEAGQDAVIRTLLYERMDEIVPPYKNLTVADFTNRISALRNSLGMCGIKDEGLLVPRELGAEMRISTNIISADVNSLGYRRTPQEILRVLYGTGNEHVPGGFLPKGGNGKVARQYLQFPNSH</sequence>
<comment type="caution">
    <text evidence="2">The sequence shown here is derived from an EMBL/GenBank/DDBJ whole genome shotgun (WGS) entry which is preliminary data.</text>
</comment>
<accession>A0A199V2L6</accession>
<dbReference type="EMBL" id="LSRQ01003610">
    <property type="protein sequence ID" value="OAY71115.1"/>
    <property type="molecule type" value="Genomic_DNA"/>
</dbReference>
<feature type="signal peptide" evidence="1">
    <location>
        <begin position="1"/>
        <end position="21"/>
    </location>
</feature>
<gene>
    <name evidence="2" type="ORF">ACMD2_11250</name>
</gene>
<dbReference type="InterPro" id="IPR052965">
    <property type="entry name" value="Pigment-catalase-like"/>
</dbReference>
<dbReference type="AlphaFoldDB" id="A0A199V2L6"/>
<dbReference type="PANTHER" id="PTHR31694:SF25">
    <property type="entry name" value="PROTEIN PCC13-62, PUTATIVE, EXPRESSED-RELATED"/>
    <property type="match status" value="1"/>
</dbReference>
<evidence type="ECO:0000313" key="3">
    <source>
        <dbReference type="Proteomes" id="UP000092600"/>
    </source>
</evidence>
<dbReference type="STRING" id="4615.A0A199V2L6"/>
<feature type="chain" id="PRO_5008285621" evidence="1">
    <location>
        <begin position="22"/>
        <end position="328"/>
    </location>
</feature>
<dbReference type="Proteomes" id="UP000092600">
    <property type="component" value="Unassembled WGS sequence"/>
</dbReference>